<evidence type="ECO:0000313" key="20">
    <source>
        <dbReference type="Proteomes" id="UP001151699"/>
    </source>
</evidence>
<dbReference type="Gene3D" id="3.40.50.300">
    <property type="entry name" value="P-loop containing nucleotide triphosphate hydrolases"/>
    <property type="match status" value="1"/>
</dbReference>
<dbReference type="Pfam" id="PF02405">
    <property type="entry name" value="MlaE"/>
    <property type="match status" value="1"/>
</dbReference>
<dbReference type="NCBIfam" id="NF002320">
    <property type="entry name" value="PRK01259.1"/>
    <property type="match status" value="1"/>
</dbReference>
<dbReference type="InterPro" id="IPR011079">
    <property type="entry name" value="Ala_racemase_C"/>
</dbReference>
<dbReference type="CDD" id="cd00430">
    <property type="entry name" value="PLPDE_III_AR"/>
    <property type="match status" value="1"/>
</dbReference>
<name>A0A9Q0S4V1_9DIPT</name>
<feature type="transmembrane region" description="Helical" evidence="17">
    <location>
        <begin position="732"/>
        <end position="758"/>
    </location>
</feature>
<evidence type="ECO:0000256" key="5">
    <source>
        <dbReference type="ARBA" id="ARBA00022723"/>
    </source>
</evidence>
<dbReference type="InterPro" id="IPR029066">
    <property type="entry name" value="PLP-binding_barrel"/>
</dbReference>
<dbReference type="SMART" id="SM01005">
    <property type="entry name" value="Ala_racemase_C"/>
    <property type="match status" value="1"/>
</dbReference>
<keyword evidence="6 16" id="KW-0545">Nucleotide biosynthesis</keyword>
<evidence type="ECO:0000256" key="2">
    <source>
        <dbReference type="ARBA" id="ARBA00006478"/>
    </source>
</evidence>
<dbReference type="SUPFAM" id="SSF51419">
    <property type="entry name" value="PLP-binding barrel"/>
    <property type="match status" value="1"/>
</dbReference>
<keyword evidence="11 14" id="KW-0663">Pyridoxal phosphate</keyword>
<dbReference type="SUPFAM" id="SSF52540">
    <property type="entry name" value="P-loop containing nucleoside triphosphate hydrolases"/>
    <property type="match status" value="1"/>
</dbReference>
<dbReference type="Gene3D" id="2.40.37.10">
    <property type="entry name" value="Lyase, Ornithine Decarboxylase, Chain A, domain 1"/>
    <property type="match status" value="1"/>
</dbReference>
<keyword evidence="5" id="KW-0479">Metal-binding</keyword>
<dbReference type="GO" id="GO:0005524">
    <property type="term" value="F:ATP binding"/>
    <property type="evidence" value="ECO:0007669"/>
    <property type="project" value="UniProtKB-KW"/>
</dbReference>
<evidence type="ECO:0000256" key="13">
    <source>
        <dbReference type="ARBA" id="ARBA00049535"/>
    </source>
</evidence>
<dbReference type="PROSITE" id="PS50893">
    <property type="entry name" value="ABC_TRANSPORTER_2"/>
    <property type="match status" value="1"/>
</dbReference>
<dbReference type="PROSITE" id="PS00211">
    <property type="entry name" value="ABC_TRANSPORTER_1"/>
    <property type="match status" value="1"/>
</dbReference>
<reference evidence="19" key="1">
    <citation type="submission" date="2022-07" db="EMBL/GenBank/DDBJ databases">
        <authorList>
            <person name="Trinca V."/>
            <person name="Uliana J.V.C."/>
            <person name="Torres T.T."/>
            <person name="Ward R.J."/>
            <person name="Monesi N."/>
        </authorList>
    </citation>
    <scope>NUCLEOTIDE SEQUENCE</scope>
    <source>
        <strain evidence="19">HSMRA1968</strain>
        <tissue evidence="19">Whole embryos</tissue>
    </source>
</reference>
<evidence type="ECO:0000256" key="1">
    <source>
        <dbReference type="ARBA" id="ARBA00001933"/>
    </source>
</evidence>
<evidence type="ECO:0000256" key="14">
    <source>
        <dbReference type="PIRSR" id="PIRSR600821-50"/>
    </source>
</evidence>
<feature type="binding site" evidence="15">
    <location>
        <position position="587"/>
    </location>
    <ligand>
        <name>substrate</name>
    </ligand>
</feature>
<keyword evidence="10" id="KW-0460">Magnesium</keyword>
<dbReference type="GO" id="GO:0030632">
    <property type="term" value="P:D-alanine biosynthetic process"/>
    <property type="evidence" value="ECO:0007669"/>
    <property type="project" value="TreeGrafter"/>
</dbReference>
<evidence type="ECO:0000256" key="17">
    <source>
        <dbReference type="SAM" id="Phobius"/>
    </source>
</evidence>
<evidence type="ECO:0000256" key="15">
    <source>
        <dbReference type="PIRSR" id="PIRSR600821-52"/>
    </source>
</evidence>
<dbReference type="InterPro" id="IPR029057">
    <property type="entry name" value="PRTase-like"/>
</dbReference>
<gene>
    <name evidence="19" type="primary">alr_1</name>
    <name evidence="19" type="ORF">Bhyg_00285</name>
</gene>
<evidence type="ECO:0000256" key="10">
    <source>
        <dbReference type="ARBA" id="ARBA00022842"/>
    </source>
</evidence>
<comment type="caution">
    <text evidence="19">The sequence shown here is derived from an EMBL/GenBank/DDBJ whole genome shotgun (WGS) entry which is preliminary data.</text>
</comment>
<dbReference type="EC" id="2.7.6.1" evidence="3"/>
<comment type="catalytic activity">
    <reaction evidence="13">
        <text>D-ribose 5-phosphate + ATP = 5-phospho-alpha-D-ribose 1-diphosphate + AMP + H(+)</text>
        <dbReference type="Rhea" id="RHEA:15609"/>
        <dbReference type="ChEBI" id="CHEBI:15378"/>
        <dbReference type="ChEBI" id="CHEBI:30616"/>
        <dbReference type="ChEBI" id="CHEBI:58017"/>
        <dbReference type="ChEBI" id="CHEBI:78346"/>
        <dbReference type="ChEBI" id="CHEBI:456215"/>
        <dbReference type="EC" id="2.7.6.1"/>
    </reaction>
</comment>
<evidence type="ECO:0000256" key="11">
    <source>
        <dbReference type="ARBA" id="ARBA00022898"/>
    </source>
</evidence>
<dbReference type="InterPro" id="IPR000821">
    <property type="entry name" value="Ala_racemase"/>
</dbReference>
<dbReference type="GO" id="GO:0008784">
    <property type="term" value="F:alanine racemase activity"/>
    <property type="evidence" value="ECO:0007669"/>
    <property type="project" value="InterPro"/>
</dbReference>
<dbReference type="NCBIfam" id="TIGR00492">
    <property type="entry name" value="alr"/>
    <property type="match status" value="1"/>
</dbReference>
<dbReference type="GO" id="GO:0004749">
    <property type="term" value="F:ribose phosphate diphosphokinase activity"/>
    <property type="evidence" value="ECO:0007669"/>
    <property type="project" value="UniProtKB-EC"/>
</dbReference>
<keyword evidence="7" id="KW-0547">Nucleotide-binding</keyword>
<evidence type="ECO:0000256" key="4">
    <source>
        <dbReference type="ARBA" id="ARBA00022679"/>
    </source>
</evidence>
<dbReference type="CDD" id="cd06223">
    <property type="entry name" value="PRTases_typeI"/>
    <property type="match status" value="1"/>
</dbReference>
<dbReference type="InterPro" id="IPR000836">
    <property type="entry name" value="PRTase_dom"/>
</dbReference>
<feature type="domain" description="ABC transporter" evidence="18">
    <location>
        <begin position="743"/>
        <end position="980"/>
    </location>
</feature>
<dbReference type="GO" id="GO:0000287">
    <property type="term" value="F:magnesium ion binding"/>
    <property type="evidence" value="ECO:0007669"/>
    <property type="project" value="InterPro"/>
</dbReference>
<dbReference type="InterPro" id="IPR027417">
    <property type="entry name" value="P-loop_NTPase"/>
</dbReference>
<dbReference type="PANTHER" id="PTHR30511:SF0">
    <property type="entry name" value="ALANINE RACEMASE, CATABOLIC-RELATED"/>
    <property type="match status" value="1"/>
</dbReference>
<dbReference type="InterPro" id="IPR009006">
    <property type="entry name" value="Ala_racemase/Decarboxylase_C"/>
</dbReference>
<dbReference type="FunFam" id="3.40.50.2020:FF:000007">
    <property type="entry name" value="Ribose-phosphate pyrophosphokinase"/>
    <property type="match status" value="1"/>
</dbReference>
<sequence length="989" mass="108574">MKILAGLNHKKLARYLAKELNCQYVETYITTFDDSETKVQILEDVQGCDVVIVQSTSRPTNNHLMELLLLIDTVKRAGALQVTAVIPYFGYSRQDRRYDSFSSVPARLVANMLEVAGVDRIITVDLHSQQLEGFFKIAVQNLEPISLFAPIIEAYSNSIIVSPDIGGFVRVGAVNKIFNINMAVINKSRDSNDQCQMSEIIGNVSGKHCLLIDDIVDSGETICKGAKLLMEVGALSVNAFITHPVLSGASKKNIENSDIMNVYVTDTIETSDLPSKFHDFIMHNARCTLEIDLAKIRANYRIISEICKNSEIAAVVKANSYGLGADSIAPALQMENCQNFFVNSVNEGVELRKVLGSKSNIFVFHGVFYNDVEEFSNSNLIPVLNNLQQVTIWQKFAAVKQQVLRCIIHIDTGMNRLGMLDIEMQRIIDNPDLLAGLELQYIISHLSASEIADNPYNLQQLTKFKHYLKYFPTAKASLANSSSIFLGKEYHFDLIRPGAALYGLNPLGNASKNPMHNPIRLTAPIIQLRELPPESYIGYNMTFKTNRNRLIATLPLGYADGYSRAFSNCGEVCVGSYLAPVVGRVSMDLITIDVTELPPNEVFLGQQVEIIGDYCTPDRIANIINTIGYEIFTMLGFYSLPVVAMTSFFSGAVLALQSYTGFSRFSAESSIATVVVLSITRELGPVLAGLMVAGRVGASIAAEIATMRVTEQIDALYTLSTDPIKYLVLPRVLAAVITLPCLVLIGDVLGVMGGYLVLNGIDLDIKQNSSIVILGGSGTGKSVLIKTIVGLIQPDEGSIVIDGVETVNISSKDRFKMMETMGFLFQGGALFDSLTVQDNITFFVEKLYKLSPKNKQELAASKLNSVGLSSKILNLYPSELSGGMQKRVSLARAICGNPLVLFLDEPTTGLDPIMANVINELIIKLQEELKATTITITHDMNSAYMIAKEVAMIYQGKILWFGTKDEIKNSDNPYLQQFVNGLTTGPIEV</sequence>
<accession>A0A9Q0S4V1</accession>
<feature type="transmembrane region" description="Helical" evidence="17">
    <location>
        <begin position="635"/>
        <end position="656"/>
    </location>
</feature>
<dbReference type="NCBIfam" id="NF000792">
    <property type="entry name" value="PRK00053.2-3"/>
    <property type="match status" value="1"/>
</dbReference>
<dbReference type="SUPFAM" id="SSF53271">
    <property type="entry name" value="PRTase-like"/>
    <property type="match status" value="2"/>
</dbReference>
<dbReference type="HAMAP" id="MF_01201">
    <property type="entry name" value="Ala_racemase"/>
    <property type="match status" value="1"/>
</dbReference>
<keyword evidence="4" id="KW-0808">Transferase</keyword>
<dbReference type="InterPro" id="IPR005946">
    <property type="entry name" value="Rib-P_diPkinase"/>
</dbReference>
<dbReference type="NCBIfam" id="TIGR01251">
    <property type="entry name" value="ribP_PPkin"/>
    <property type="match status" value="1"/>
</dbReference>
<dbReference type="GO" id="GO:0009165">
    <property type="term" value="P:nucleotide biosynthetic process"/>
    <property type="evidence" value="ECO:0007669"/>
    <property type="project" value="UniProtKB-KW"/>
</dbReference>
<dbReference type="Gene3D" id="3.20.20.10">
    <property type="entry name" value="Alanine racemase"/>
    <property type="match status" value="1"/>
</dbReference>
<feature type="modified residue" description="N6-(pyridoxal phosphate)lysine" evidence="14">
    <location>
        <position position="317"/>
    </location>
</feature>
<dbReference type="AlphaFoldDB" id="A0A9Q0S4V1"/>
<comment type="similarity">
    <text evidence="2 16">Belongs to the ribose-phosphate pyrophosphokinase family.</text>
</comment>
<evidence type="ECO:0000256" key="7">
    <source>
        <dbReference type="ARBA" id="ARBA00022741"/>
    </source>
</evidence>
<evidence type="ECO:0000256" key="8">
    <source>
        <dbReference type="ARBA" id="ARBA00022777"/>
    </source>
</evidence>
<keyword evidence="12" id="KW-0413">Isomerase</keyword>
<keyword evidence="9" id="KW-0067">ATP-binding</keyword>
<keyword evidence="8" id="KW-0418">Kinase</keyword>
<evidence type="ECO:0000256" key="16">
    <source>
        <dbReference type="RuleBase" id="RU004324"/>
    </source>
</evidence>
<evidence type="ECO:0000256" key="3">
    <source>
        <dbReference type="ARBA" id="ARBA00013247"/>
    </source>
</evidence>
<dbReference type="Gene3D" id="3.40.50.2020">
    <property type="match status" value="2"/>
</dbReference>
<evidence type="ECO:0000256" key="6">
    <source>
        <dbReference type="ARBA" id="ARBA00022727"/>
    </source>
</evidence>
<feature type="binding site" evidence="15">
    <location>
        <position position="416"/>
    </location>
    <ligand>
        <name>substrate</name>
    </ligand>
</feature>
<dbReference type="SMART" id="SM00382">
    <property type="entry name" value="AAA"/>
    <property type="match status" value="1"/>
</dbReference>
<dbReference type="InterPro" id="IPR003439">
    <property type="entry name" value="ABC_transporter-like_ATP-bd"/>
</dbReference>
<dbReference type="GO" id="GO:0030170">
    <property type="term" value="F:pyridoxal phosphate binding"/>
    <property type="evidence" value="ECO:0007669"/>
    <property type="project" value="TreeGrafter"/>
</dbReference>
<organism evidence="19 20">
    <name type="scientific">Pseudolycoriella hygida</name>
    <dbReference type="NCBI Taxonomy" id="35572"/>
    <lineage>
        <taxon>Eukaryota</taxon>
        <taxon>Metazoa</taxon>
        <taxon>Ecdysozoa</taxon>
        <taxon>Arthropoda</taxon>
        <taxon>Hexapoda</taxon>
        <taxon>Insecta</taxon>
        <taxon>Pterygota</taxon>
        <taxon>Neoptera</taxon>
        <taxon>Endopterygota</taxon>
        <taxon>Diptera</taxon>
        <taxon>Nematocera</taxon>
        <taxon>Sciaroidea</taxon>
        <taxon>Sciaridae</taxon>
        <taxon>Pseudolycoriella</taxon>
    </lineage>
</organism>
<evidence type="ECO:0000256" key="9">
    <source>
        <dbReference type="ARBA" id="ARBA00022840"/>
    </source>
</evidence>
<dbReference type="EMBL" id="WJQU01000001">
    <property type="protein sequence ID" value="KAJ6645084.1"/>
    <property type="molecule type" value="Genomic_DNA"/>
</dbReference>
<dbReference type="InterPro" id="IPR003593">
    <property type="entry name" value="AAA+_ATPase"/>
</dbReference>
<keyword evidence="17" id="KW-0812">Transmembrane</keyword>
<dbReference type="GO" id="GO:0043190">
    <property type="term" value="C:ATP-binding cassette (ABC) transporter complex"/>
    <property type="evidence" value="ECO:0007669"/>
    <property type="project" value="InterPro"/>
</dbReference>
<dbReference type="SMART" id="SM01400">
    <property type="entry name" value="Pribosyltran_N"/>
    <property type="match status" value="1"/>
</dbReference>
<proteinExistence type="inferred from homology"/>
<dbReference type="Pfam" id="PF00156">
    <property type="entry name" value="Pribosyltran"/>
    <property type="match status" value="1"/>
</dbReference>
<evidence type="ECO:0000259" key="18">
    <source>
        <dbReference type="PROSITE" id="PS50893"/>
    </source>
</evidence>
<dbReference type="PANTHER" id="PTHR30511">
    <property type="entry name" value="ALANINE RACEMASE"/>
    <property type="match status" value="1"/>
</dbReference>
<dbReference type="GO" id="GO:0016887">
    <property type="term" value="F:ATP hydrolysis activity"/>
    <property type="evidence" value="ECO:0007669"/>
    <property type="project" value="InterPro"/>
</dbReference>
<dbReference type="InterPro" id="IPR001608">
    <property type="entry name" value="Ala_racemase_N"/>
</dbReference>
<dbReference type="Pfam" id="PF13793">
    <property type="entry name" value="Pribosyltran_N"/>
    <property type="match status" value="1"/>
</dbReference>
<dbReference type="SUPFAM" id="SSF50621">
    <property type="entry name" value="Alanine racemase C-terminal domain-like"/>
    <property type="match status" value="1"/>
</dbReference>
<dbReference type="PRINTS" id="PR00992">
    <property type="entry name" value="ALARACEMASE"/>
</dbReference>
<keyword evidence="17" id="KW-0472">Membrane</keyword>
<dbReference type="GO" id="GO:0005829">
    <property type="term" value="C:cytosol"/>
    <property type="evidence" value="ECO:0007669"/>
    <property type="project" value="TreeGrafter"/>
</dbReference>
<dbReference type="InterPro" id="IPR030802">
    <property type="entry name" value="Permease_MalE"/>
</dbReference>
<evidence type="ECO:0000256" key="12">
    <source>
        <dbReference type="ARBA" id="ARBA00023235"/>
    </source>
</evidence>
<dbReference type="OrthoDB" id="10255969at2759"/>
<evidence type="ECO:0000313" key="19">
    <source>
        <dbReference type="EMBL" id="KAJ6645084.1"/>
    </source>
</evidence>
<protein>
    <recommendedName>
        <fullName evidence="3">ribose-phosphate diphosphokinase</fullName>
        <ecNumber evidence="3">2.7.6.1</ecNumber>
    </recommendedName>
</protein>
<dbReference type="GO" id="GO:0016301">
    <property type="term" value="F:kinase activity"/>
    <property type="evidence" value="ECO:0007669"/>
    <property type="project" value="UniProtKB-KW"/>
</dbReference>
<keyword evidence="17" id="KW-1133">Transmembrane helix</keyword>
<comment type="cofactor">
    <cofactor evidence="1 14">
        <name>pyridoxal 5'-phosphate</name>
        <dbReference type="ChEBI" id="CHEBI:597326"/>
    </cofactor>
</comment>
<keyword evidence="20" id="KW-1185">Reference proteome</keyword>
<dbReference type="Proteomes" id="UP001151699">
    <property type="component" value="Chromosome A"/>
</dbReference>
<dbReference type="InterPro" id="IPR029099">
    <property type="entry name" value="Pribosyltran_N"/>
</dbReference>
<dbReference type="InterPro" id="IPR017871">
    <property type="entry name" value="ABC_transporter-like_CS"/>
</dbReference>
<dbReference type="Pfam" id="PF01168">
    <property type="entry name" value="Ala_racemase_N"/>
    <property type="match status" value="1"/>
</dbReference>